<proteinExistence type="predicted"/>
<dbReference type="EMBL" id="SRLO01000556">
    <property type="protein sequence ID" value="TNN52196.1"/>
    <property type="molecule type" value="Genomic_DNA"/>
</dbReference>
<feature type="region of interest" description="Disordered" evidence="1">
    <location>
        <begin position="29"/>
        <end position="52"/>
    </location>
</feature>
<protein>
    <submittedName>
        <fullName evidence="2">Uncharacterized protein</fullName>
    </submittedName>
</protein>
<gene>
    <name evidence="2" type="ORF">EYF80_037626</name>
</gene>
<evidence type="ECO:0000313" key="2">
    <source>
        <dbReference type="EMBL" id="TNN52196.1"/>
    </source>
</evidence>
<comment type="caution">
    <text evidence="2">The sequence shown here is derived from an EMBL/GenBank/DDBJ whole genome shotgun (WGS) entry which is preliminary data.</text>
</comment>
<dbReference type="Proteomes" id="UP000314294">
    <property type="component" value="Unassembled WGS sequence"/>
</dbReference>
<organism evidence="2 3">
    <name type="scientific">Liparis tanakae</name>
    <name type="common">Tanaka's snailfish</name>
    <dbReference type="NCBI Taxonomy" id="230148"/>
    <lineage>
        <taxon>Eukaryota</taxon>
        <taxon>Metazoa</taxon>
        <taxon>Chordata</taxon>
        <taxon>Craniata</taxon>
        <taxon>Vertebrata</taxon>
        <taxon>Euteleostomi</taxon>
        <taxon>Actinopterygii</taxon>
        <taxon>Neopterygii</taxon>
        <taxon>Teleostei</taxon>
        <taxon>Neoteleostei</taxon>
        <taxon>Acanthomorphata</taxon>
        <taxon>Eupercaria</taxon>
        <taxon>Perciformes</taxon>
        <taxon>Cottioidei</taxon>
        <taxon>Cottales</taxon>
        <taxon>Liparidae</taxon>
        <taxon>Liparis</taxon>
    </lineage>
</organism>
<keyword evidence="3" id="KW-1185">Reference proteome</keyword>
<reference evidence="2 3" key="1">
    <citation type="submission" date="2019-03" db="EMBL/GenBank/DDBJ databases">
        <title>First draft genome of Liparis tanakae, snailfish: a comprehensive survey of snailfish specific genes.</title>
        <authorList>
            <person name="Kim W."/>
            <person name="Song I."/>
            <person name="Jeong J.-H."/>
            <person name="Kim D."/>
            <person name="Kim S."/>
            <person name="Ryu S."/>
            <person name="Song J.Y."/>
            <person name="Lee S.K."/>
        </authorList>
    </citation>
    <scope>NUCLEOTIDE SEQUENCE [LARGE SCALE GENOMIC DNA]</scope>
    <source>
        <tissue evidence="2">Muscle</tissue>
    </source>
</reference>
<accession>A0A4Z2GF89</accession>
<sequence>MKESPSAAFRTWVTPWRFRRIASIATELQPAGEQNKHAAQRRALGRRNEPLSSVSRSLSCCSVTSQPGASSGRSAARLGSFSMAGDVSGTRGLGLTRLDSARHACRAGPGF</sequence>
<evidence type="ECO:0000313" key="3">
    <source>
        <dbReference type="Proteomes" id="UP000314294"/>
    </source>
</evidence>
<evidence type="ECO:0000256" key="1">
    <source>
        <dbReference type="SAM" id="MobiDB-lite"/>
    </source>
</evidence>
<dbReference type="AlphaFoldDB" id="A0A4Z2GF89"/>
<name>A0A4Z2GF89_9TELE</name>